<dbReference type="Proteomes" id="UP001550348">
    <property type="component" value="Unassembled WGS sequence"/>
</dbReference>
<gene>
    <name evidence="2" type="ORF">ABZ071_22125</name>
</gene>
<dbReference type="RefSeq" id="WP_355666257.1">
    <property type="nucleotide sequence ID" value="NZ_JBEXRX010000074.1"/>
</dbReference>
<reference evidence="2 3" key="1">
    <citation type="submission" date="2024-06" db="EMBL/GenBank/DDBJ databases">
        <title>The Natural Products Discovery Center: Release of the First 8490 Sequenced Strains for Exploring Actinobacteria Biosynthetic Diversity.</title>
        <authorList>
            <person name="Kalkreuter E."/>
            <person name="Kautsar S.A."/>
            <person name="Yang D."/>
            <person name="Bader C.D."/>
            <person name="Teijaro C.N."/>
            <person name="Fluegel L."/>
            <person name="Davis C.M."/>
            <person name="Simpson J.R."/>
            <person name="Lauterbach L."/>
            <person name="Steele A.D."/>
            <person name="Gui C."/>
            <person name="Meng S."/>
            <person name="Li G."/>
            <person name="Viehrig K."/>
            <person name="Ye F."/>
            <person name="Su P."/>
            <person name="Kiefer A.F."/>
            <person name="Nichols A."/>
            <person name="Cepeda A.J."/>
            <person name="Yan W."/>
            <person name="Fan B."/>
            <person name="Jiang Y."/>
            <person name="Adhikari A."/>
            <person name="Zheng C.-J."/>
            <person name="Schuster L."/>
            <person name="Cowan T.M."/>
            <person name="Smanski M.J."/>
            <person name="Chevrette M.G."/>
            <person name="De Carvalho L.P.S."/>
            <person name="Shen B."/>
        </authorList>
    </citation>
    <scope>NUCLEOTIDE SEQUENCE [LARGE SCALE GENOMIC DNA]</scope>
    <source>
        <strain evidence="2 3">NPDC006286</strain>
    </source>
</reference>
<evidence type="ECO:0000313" key="3">
    <source>
        <dbReference type="Proteomes" id="UP001550348"/>
    </source>
</evidence>
<protein>
    <submittedName>
        <fullName evidence="2">Uncharacterized protein</fullName>
    </submittedName>
</protein>
<evidence type="ECO:0000313" key="2">
    <source>
        <dbReference type="EMBL" id="MEU0154568.1"/>
    </source>
</evidence>
<feature type="region of interest" description="Disordered" evidence="1">
    <location>
        <begin position="291"/>
        <end position="332"/>
    </location>
</feature>
<feature type="compositionally biased region" description="Pro residues" evidence="1">
    <location>
        <begin position="32"/>
        <end position="43"/>
    </location>
</feature>
<dbReference type="EMBL" id="JBEXRX010000074">
    <property type="protein sequence ID" value="MEU0154568.1"/>
    <property type="molecule type" value="Genomic_DNA"/>
</dbReference>
<dbReference type="PRINTS" id="PR01217">
    <property type="entry name" value="PRICHEXTENSN"/>
</dbReference>
<organism evidence="2 3">
    <name type="scientific">Micromonospora fulviviridis</name>
    <dbReference type="NCBI Taxonomy" id="47860"/>
    <lineage>
        <taxon>Bacteria</taxon>
        <taxon>Bacillati</taxon>
        <taxon>Actinomycetota</taxon>
        <taxon>Actinomycetes</taxon>
        <taxon>Micromonosporales</taxon>
        <taxon>Micromonosporaceae</taxon>
        <taxon>Micromonospora</taxon>
    </lineage>
</organism>
<evidence type="ECO:0000256" key="1">
    <source>
        <dbReference type="SAM" id="MobiDB-lite"/>
    </source>
</evidence>
<comment type="caution">
    <text evidence="2">The sequence shown here is derived from an EMBL/GenBank/DDBJ whole genome shotgun (WGS) entry which is preliminary data.</text>
</comment>
<accession>A0ABV2VP39</accession>
<sequence length="528" mass="54787">MSQPQPGADRPADGGTPGTGRDGDPAVTEPPADVPPQAAPTPPTTTDASSAPESATPESATPDAEAPATAPNPQPAPPAAQAEPEAQAEPDTPAARDIEAGPEGEAAPDAQAAPDVEAVTAARPEPSAAADPDPIPVLPAHPARGSAAVPGPARAAGSAPVASRPDPTRVKQRPDPTRVEGQADPAPAESPAPRWSGSAAVPPPPPRKRAWGESAEPTPLPPADSPEHQVPVDPWAGVDTTGWDLHSADFPALPPTLPYTAPYPVPHPPPAHTPPYPAPPVASAPPLRPPPVARPVPAPPPAVARPVSPPVPPPPPNQRRGKTPPAVTAPPGWRPPKGYVAVPVRRRRRWPWVLLLSVACCCGVPLWWAQPLSAQYPARASLPDQLGSLRLRQDERSQAAAEELKSQVRQSHLLAEDAFAGIYTATDGKRVTLFGGTGFRLSPESDAAAELDRLTDRYALKPSVPVETGVRGRYERCAVGRADGDTVVVCTSVDHGSLATGVFTRLSLDDSGRLLNDLREQVVVPKQS</sequence>
<name>A0ABV2VP39_9ACTN</name>
<proteinExistence type="predicted"/>
<feature type="compositionally biased region" description="Pro residues" evidence="1">
    <location>
        <begin position="291"/>
        <end position="317"/>
    </location>
</feature>
<feature type="compositionally biased region" description="Basic and acidic residues" evidence="1">
    <location>
        <begin position="166"/>
        <end position="178"/>
    </location>
</feature>
<feature type="compositionally biased region" description="Low complexity" evidence="1">
    <location>
        <begin position="100"/>
        <end position="119"/>
    </location>
</feature>
<keyword evidence="3" id="KW-1185">Reference proteome</keyword>
<feature type="region of interest" description="Disordered" evidence="1">
    <location>
        <begin position="1"/>
        <end position="252"/>
    </location>
</feature>
<feature type="compositionally biased region" description="Low complexity" evidence="1">
    <location>
        <begin position="79"/>
        <end position="93"/>
    </location>
</feature>
<feature type="compositionally biased region" description="Low complexity" evidence="1">
    <location>
        <begin position="44"/>
        <end position="69"/>
    </location>
</feature>